<name>A0A6J7J3L0_9ZZZZ</name>
<evidence type="ECO:0000313" key="2">
    <source>
        <dbReference type="EMBL" id="CAB4937530.1"/>
    </source>
</evidence>
<protein>
    <submittedName>
        <fullName evidence="2">Unannotated protein</fullName>
    </submittedName>
</protein>
<dbReference type="SUPFAM" id="SSF53474">
    <property type="entry name" value="alpha/beta-Hydrolases"/>
    <property type="match status" value="1"/>
</dbReference>
<dbReference type="InterPro" id="IPR000073">
    <property type="entry name" value="AB_hydrolase_1"/>
</dbReference>
<accession>A0A6J7J3L0</accession>
<dbReference type="Gene3D" id="3.40.50.1820">
    <property type="entry name" value="alpha/beta hydrolase"/>
    <property type="match status" value="1"/>
</dbReference>
<dbReference type="Pfam" id="PF00561">
    <property type="entry name" value="Abhydrolase_1"/>
    <property type="match status" value="1"/>
</dbReference>
<dbReference type="EMBL" id="CAFBMX010000008">
    <property type="protein sequence ID" value="CAB4937530.1"/>
    <property type="molecule type" value="Genomic_DNA"/>
</dbReference>
<feature type="domain" description="AB hydrolase-1" evidence="1">
    <location>
        <begin position="21"/>
        <end position="132"/>
    </location>
</feature>
<reference evidence="2" key="1">
    <citation type="submission" date="2020-05" db="EMBL/GenBank/DDBJ databases">
        <authorList>
            <person name="Chiriac C."/>
            <person name="Salcher M."/>
            <person name="Ghai R."/>
            <person name="Kavagutti S V."/>
        </authorList>
    </citation>
    <scope>NUCLEOTIDE SEQUENCE</scope>
</reference>
<sequence length="242" mass="25069">MELTVAGAGVDVEAQVHGEGPAVVLIHDMADGPERLAALAAGLARPAQVITYARRGYRGSGAPDPYTGTTVAEQAEDAAALIRALDAAGAVALGEGFGALIVLDLLLRHSGLLSGAVLVDPPLYAFAPETTRDLAQERGEIEEAIEAHGPAGGVETWLRARPGRDAELAARDHHAFYADYAGLATLPLTRGQLRAVREPLVLLTGADSTSAARHAADAVAALPANVLRHDHGDRVAALDLLR</sequence>
<proteinExistence type="predicted"/>
<evidence type="ECO:0000259" key="1">
    <source>
        <dbReference type="Pfam" id="PF00561"/>
    </source>
</evidence>
<dbReference type="AlphaFoldDB" id="A0A6J7J3L0"/>
<gene>
    <name evidence="2" type="ORF">UFOPK3674_01581</name>
</gene>
<organism evidence="2">
    <name type="scientific">freshwater metagenome</name>
    <dbReference type="NCBI Taxonomy" id="449393"/>
    <lineage>
        <taxon>unclassified sequences</taxon>
        <taxon>metagenomes</taxon>
        <taxon>ecological metagenomes</taxon>
    </lineage>
</organism>
<dbReference type="InterPro" id="IPR029058">
    <property type="entry name" value="AB_hydrolase_fold"/>
</dbReference>